<feature type="signal peptide" evidence="1">
    <location>
        <begin position="1"/>
        <end position="20"/>
    </location>
</feature>
<evidence type="ECO:0000313" key="3">
    <source>
        <dbReference type="Proteomes" id="UP000076532"/>
    </source>
</evidence>
<evidence type="ECO:0000256" key="1">
    <source>
        <dbReference type="SAM" id="SignalP"/>
    </source>
</evidence>
<protein>
    <submittedName>
        <fullName evidence="2">Uncharacterized protein</fullName>
    </submittedName>
</protein>
<reference evidence="2 3" key="1">
    <citation type="journal article" date="2016" name="Mol. Biol. Evol.">
        <title>Comparative Genomics of Early-Diverging Mushroom-Forming Fungi Provides Insights into the Origins of Lignocellulose Decay Capabilities.</title>
        <authorList>
            <person name="Nagy L.G."/>
            <person name="Riley R."/>
            <person name="Tritt A."/>
            <person name="Adam C."/>
            <person name="Daum C."/>
            <person name="Floudas D."/>
            <person name="Sun H."/>
            <person name="Yadav J.S."/>
            <person name="Pangilinan J."/>
            <person name="Larsson K.H."/>
            <person name="Matsuura K."/>
            <person name="Barry K."/>
            <person name="Labutti K."/>
            <person name="Kuo R."/>
            <person name="Ohm R.A."/>
            <person name="Bhattacharya S.S."/>
            <person name="Shirouzu T."/>
            <person name="Yoshinaga Y."/>
            <person name="Martin F.M."/>
            <person name="Grigoriev I.V."/>
            <person name="Hibbett D.S."/>
        </authorList>
    </citation>
    <scope>NUCLEOTIDE SEQUENCE [LARGE SCALE GENOMIC DNA]</scope>
    <source>
        <strain evidence="2 3">CBS 109695</strain>
    </source>
</reference>
<keyword evidence="1" id="KW-0732">Signal</keyword>
<feature type="chain" id="PRO_5007871812" evidence="1">
    <location>
        <begin position="21"/>
        <end position="264"/>
    </location>
</feature>
<name>A0A166CTZ6_9AGAM</name>
<sequence length="264" mass="27871">MFFSTLVSLSLGLLVASVVASPSPSLAARAATTTVYMRIEGPTKTIYEKTIHPTVEKTLTNNGHTAKCNGTPKTKAGVTSLVALQQTGQFFKANWNGKTFGGITKINGTSNSADKQWGSIFNNAANGGTNGGGIILQGYDDGTDTEFDEFCYQTLPNGQHFLFAYFGDIEETNFLIMSGPKTAKVGVPVEYAVPYAPRGTYVNDLSVDTITGESVHGSVRRGRGGSASTAVSIEFTKAGTYNMKAHCPSGSACVRSNHVVTVVS</sequence>
<proteinExistence type="predicted"/>
<accession>A0A166CTZ6</accession>
<dbReference type="EMBL" id="KV417624">
    <property type="protein sequence ID" value="KZP14000.1"/>
    <property type="molecule type" value="Genomic_DNA"/>
</dbReference>
<gene>
    <name evidence="2" type="ORF">FIBSPDRAFT_868725</name>
</gene>
<dbReference type="Proteomes" id="UP000076532">
    <property type="component" value="Unassembled WGS sequence"/>
</dbReference>
<dbReference type="AlphaFoldDB" id="A0A166CTZ6"/>
<keyword evidence="3" id="KW-1185">Reference proteome</keyword>
<organism evidence="2 3">
    <name type="scientific">Athelia psychrophila</name>
    <dbReference type="NCBI Taxonomy" id="1759441"/>
    <lineage>
        <taxon>Eukaryota</taxon>
        <taxon>Fungi</taxon>
        <taxon>Dikarya</taxon>
        <taxon>Basidiomycota</taxon>
        <taxon>Agaricomycotina</taxon>
        <taxon>Agaricomycetes</taxon>
        <taxon>Agaricomycetidae</taxon>
        <taxon>Atheliales</taxon>
        <taxon>Atheliaceae</taxon>
        <taxon>Athelia</taxon>
    </lineage>
</organism>
<evidence type="ECO:0000313" key="2">
    <source>
        <dbReference type="EMBL" id="KZP14000.1"/>
    </source>
</evidence>